<feature type="compositionally biased region" description="Polar residues" evidence="1">
    <location>
        <begin position="325"/>
        <end position="341"/>
    </location>
</feature>
<comment type="caution">
    <text evidence="4">The sequence shown here is derived from an EMBL/GenBank/DDBJ whole genome shotgun (WGS) entry which is preliminary data.</text>
</comment>
<sequence length="448" mass="47526">MRYTPIAAAAVLACAPFTAAHSWVQQLRNVNNNGSYVGNWGYPRGYCAKGDSCDPGIINNFLIPATGLFIDDSNLLCKNTQQKAVQEDAAKYPRLQAVPGMHIALRYSENGHVTLNGTPKEDTNKFKPSKGGTVFIYGTTEPKEDEKLVNVLRWTKEGDGGDGRGVLLGTNDFDDGRCYENNNSPIAQARAAADPSYALGQTGEGNGQFGLPCESNIEFPKNATAGKPYTLYWVWQWNTPPGLDPNRPLGKDEYYTSCMDVDVVDTFSSEANAKPKYTTPQQDDASAAVKDFADRTAIYTNAVKGEIGPYFSKNQTTPGGLPASGITSIPATPSPTGIPTMSSRPGRPQSSQSASDGSNGSGNMGNGNGGVVTVTDIVYVTVTGPNNGQTTLATVAIPTSEAAPQDSGVQSAADAPNPTGIPRLSQRPGRQPQATVNAAPFRGRFRRA</sequence>
<name>A0ABR3QWS8_9PLEO</name>
<feature type="domain" description="DUF7492" evidence="3">
    <location>
        <begin position="19"/>
        <end position="287"/>
    </location>
</feature>
<protein>
    <recommendedName>
        <fullName evidence="3">DUF7492 domain-containing protein</fullName>
    </recommendedName>
</protein>
<dbReference type="Pfam" id="PF24320">
    <property type="entry name" value="DUF7492"/>
    <property type="match status" value="1"/>
</dbReference>
<feature type="region of interest" description="Disordered" evidence="1">
    <location>
        <begin position="401"/>
        <end position="448"/>
    </location>
</feature>
<evidence type="ECO:0000256" key="1">
    <source>
        <dbReference type="SAM" id="MobiDB-lite"/>
    </source>
</evidence>
<evidence type="ECO:0000256" key="2">
    <source>
        <dbReference type="SAM" id="SignalP"/>
    </source>
</evidence>
<keyword evidence="5" id="KW-1185">Reference proteome</keyword>
<feature type="compositionally biased region" description="Low complexity" evidence="1">
    <location>
        <begin position="342"/>
        <end position="358"/>
    </location>
</feature>
<organism evidence="4 5">
    <name type="scientific">Paraconiothyrium brasiliense</name>
    <dbReference type="NCBI Taxonomy" id="300254"/>
    <lineage>
        <taxon>Eukaryota</taxon>
        <taxon>Fungi</taxon>
        <taxon>Dikarya</taxon>
        <taxon>Ascomycota</taxon>
        <taxon>Pezizomycotina</taxon>
        <taxon>Dothideomycetes</taxon>
        <taxon>Pleosporomycetidae</taxon>
        <taxon>Pleosporales</taxon>
        <taxon>Massarineae</taxon>
        <taxon>Didymosphaeriaceae</taxon>
        <taxon>Paraconiothyrium</taxon>
    </lineage>
</organism>
<keyword evidence="2" id="KW-0732">Signal</keyword>
<proteinExistence type="predicted"/>
<feature type="signal peptide" evidence="2">
    <location>
        <begin position="1"/>
        <end position="20"/>
    </location>
</feature>
<dbReference type="Proteomes" id="UP001521785">
    <property type="component" value="Unassembled WGS sequence"/>
</dbReference>
<reference evidence="4 5" key="1">
    <citation type="submission" date="2024-02" db="EMBL/GenBank/DDBJ databases">
        <title>De novo assembly and annotation of 12 fungi associated with fruit tree decline syndrome in Ontario, Canada.</title>
        <authorList>
            <person name="Sulman M."/>
            <person name="Ellouze W."/>
            <person name="Ilyukhin E."/>
        </authorList>
    </citation>
    <scope>NUCLEOTIDE SEQUENCE [LARGE SCALE GENOMIC DNA]</scope>
    <source>
        <strain evidence="4 5">M42-189</strain>
    </source>
</reference>
<accession>A0ABR3QWS8</accession>
<gene>
    <name evidence="4" type="ORF">SLS60_009252</name>
</gene>
<evidence type="ECO:0000259" key="3">
    <source>
        <dbReference type="Pfam" id="PF24320"/>
    </source>
</evidence>
<evidence type="ECO:0000313" key="4">
    <source>
        <dbReference type="EMBL" id="KAL1596604.1"/>
    </source>
</evidence>
<feature type="chain" id="PRO_5047168671" description="DUF7492 domain-containing protein" evidence="2">
    <location>
        <begin position="21"/>
        <end position="448"/>
    </location>
</feature>
<evidence type="ECO:0000313" key="5">
    <source>
        <dbReference type="Proteomes" id="UP001521785"/>
    </source>
</evidence>
<dbReference type="EMBL" id="JAKJXO020000014">
    <property type="protein sequence ID" value="KAL1596604.1"/>
    <property type="molecule type" value="Genomic_DNA"/>
</dbReference>
<feature type="region of interest" description="Disordered" evidence="1">
    <location>
        <begin position="314"/>
        <end position="368"/>
    </location>
</feature>
<feature type="compositionally biased region" description="Gly residues" evidence="1">
    <location>
        <begin position="359"/>
        <end position="368"/>
    </location>
</feature>
<dbReference type="InterPro" id="IPR055915">
    <property type="entry name" value="DUF7492"/>
</dbReference>